<dbReference type="InterPro" id="IPR011009">
    <property type="entry name" value="Kinase-like_dom_sf"/>
</dbReference>
<dbReference type="OrthoDB" id="4062651at2759"/>
<keyword evidence="4" id="KW-0808">Transferase</keyword>
<dbReference type="GeneID" id="14887141"/>
<accession>A0A0A1U2N2</accession>
<dbReference type="Proteomes" id="UP000014680">
    <property type="component" value="Unassembled WGS sequence"/>
</dbReference>
<sequence length="1074" mass="121252">MGFLCFVTLLSLVSALETLVEQFTCSSGCQSTCIANYTCSSSCKTGYDQTDSSCLTCVPYFADGNTTQLYIPSSDGCISASTVILQESSWLPSASHVETLTNTSSVTLTLTKTTTVYKGICPNKVRYRSGQWYKLHAPDYEKDGYEFTIFKVIKSKKTTNKIYIETSLSMSTDSGECGGRIYIPGDTLEASLRVPILFSESNTEKMVYIFISIEGAEEVTLTVQVVKDDTIGLVPIVTFDQAKMEELFNSKTKTLEVTFPFTRYGKFGYSFCAPTLMVAYITFGVNFKGNYSLLIDTKKQNRLIYLQEFVVDDPDTNIGRCNNIWVGKEYGVQSKAGVGMGIKTKIEQNVNNEVRYLDLQTQEPNTDIQVVFKVICANNCGMSEQHGYCSTDEGKCVCADKYGGDDCHLKCYYNGQWQVPNHSNLCKFGSLHCDQYCGCEEGYTLENEECVSNVCLSNSKLEDEECIRGSEGCLHTCRCMTDYGFSAKNGQCVSDKCGNGVLDQISGANGYIRTEECDNNTNCNEFCYCLEGFEADKNNYGGCKRKDYILTVVLPVVGGAVLVLIVIVVIFIFVIRIVTKNKRVDFDTLKKQQPSYHFYIQGAAQKMPSRENKYIVRPLSLDFGTENAVTDVGETRFERMDIKNYSKNKYMMVIFHTPNNPKYVFHFEPQVLYAAPRLGTRECVVYMTLKCTTKVKEMKIPFTVWFSKSKKTLQQIANVLLDKTFETFSTEDKATMQELCKNVQHHTYYKLNIQTDAASSTHLDMDELNVSEKAFAEGANGKICIGKYRSVPVAVKQFDWDNLTEEEMDDLKKNVIQECNMMSKLRNPFIANYMGSVTYLPQVSMVIQFFVLGSLGEYLRLENGDNRMRLPYKLKIRMLFDTARGMQFLHENQILHLDLKPDNLLVNSLFTESACCIKITDFGTSRFTQRGKGISEKGLGTPIYASPESFKDVYTSAGDVYSFAITAWEVFYQREPYNDFKSLFEIKEYVTNGKRLAIDETMPLKLSSIIQKCWNQATTERPKFDEISTGFVQVAEEALNCEYLDAGINPDDLQCLIASRNKRLTDQLNEIGTE</sequence>
<dbReference type="Pfam" id="PF07714">
    <property type="entry name" value="PK_Tyr_Ser-Thr"/>
    <property type="match status" value="1"/>
</dbReference>
<evidence type="ECO:0000313" key="4">
    <source>
        <dbReference type="EMBL" id="ELP88289.1"/>
    </source>
</evidence>
<name>A0A0A1U2N2_ENTIV</name>
<dbReference type="EC" id="2.7.10.1" evidence="4"/>
<dbReference type="SMART" id="SM00220">
    <property type="entry name" value="S_TKc"/>
    <property type="match status" value="1"/>
</dbReference>
<dbReference type="GO" id="GO:0005524">
    <property type="term" value="F:ATP binding"/>
    <property type="evidence" value="ECO:0007669"/>
    <property type="project" value="InterPro"/>
</dbReference>
<feature type="domain" description="Protein kinase" evidence="3">
    <location>
        <begin position="769"/>
        <end position="1032"/>
    </location>
</feature>
<dbReference type="PANTHER" id="PTHR45756">
    <property type="entry name" value="PALMITOYLTRANSFERASE"/>
    <property type="match status" value="1"/>
</dbReference>
<reference evidence="4 5" key="1">
    <citation type="submission" date="2012-10" db="EMBL/GenBank/DDBJ databases">
        <authorList>
            <person name="Zafar N."/>
            <person name="Inman J."/>
            <person name="Hall N."/>
            <person name="Lorenzi H."/>
            <person name="Caler E."/>
        </authorList>
    </citation>
    <scope>NUCLEOTIDE SEQUENCE [LARGE SCALE GENOMIC DNA]</scope>
    <source>
        <strain evidence="4 5">IP1</strain>
    </source>
</reference>
<organism evidence="4 5">
    <name type="scientific">Entamoeba invadens IP1</name>
    <dbReference type="NCBI Taxonomy" id="370355"/>
    <lineage>
        <taxon>Eukaryota</taxon>
        <taxon>Amoebozoa</taxon>
        <taxon>Evosea</taxon>
        <taxon>Archamoebae</taxon>
        <taxon>Mastigamoebida</taxon>
        <taxon>Entamoebidae</taxon>
        <taxon>Entamoeba</taxon>
    </lineage>
</organism>
<dbReference type="VEuPathDB" id="AmoebaDB:EIN_226720"/>
<dbReference type="AlphaFoldDB" id="A0A0A1U2N2"/>
<dbReference type="InterPro" id="IPR053215">
    <property type="entry name" value="TKL_Ser/Thr_kinase"/>
</dbReference>
<dbReference type="PROSITE" id="PS50011">
    <property type="entry name" value="PROTEIN_KINASE_DOM"/>
    <property type="match status" value="1"/>
</dbReference>
<evidence type="ECO:0000256" key="1">
    <source>
        <dbReference type="SAM" id="Phobius"/>
    </source>
</evidence>
<proteinExistence type="predicted"/>
<keyword evidence="1" id="KW-1133">Transmembrane helix</keyword>
<dbReference type="PROSITE" id="PS00108">
    <property type="entry name" value="PROTEIN_KINASE_ST"/>
    <property type="match status" value="1"/>
</dbReference>
<keyword evidence="1" id="KW-0812">Transmembrane</keyword>
<keyword evidence="4" id="KW-0418">Kinase</keyword>
<feature type="transmembrane region" description="Helical" evidence="1">
    <location>
        <begin position="548"/>
        <end position="575"/>
    </location>
</feature>
<feature type="signal peptide" evidence="2">
    <location>
        <begin position="1"/>
        <end position="15"/>
    </location>
</feature>
<dbReference type="KEGG" id="eiv:EIN_226720"/>
<dbReference type="SUPFAM" id="SSF56112">
    <property type="entry name" value="Protein kinase-like (PK-like)"/>
    <property type="match status" value="1"/>
</dbReference>
<keyword evidence="2" id="KW-0732">Signal</keyword>
<dbReference type="Gene3D" id="1.10.510.10">
    <property type="entry name" value="Transferase(Phosphotransferase) domain 1"/>
    <property type="match status" value="1"/>
</dbReference>
<dbReference type="InterPro" id="IPR000719">
    <property type="entry name" value="Prot_kinase_dom"/>
</dbReference>
<dbReference type="InterPro" id="IPR000742">
    <property type="entry name" value="EGF"/>
</dbReference>
<dbReference type="GO" id="GO:0004714">
    <property type="term" value="F:transmembrane receptor protein tyrosine kinase activity"/>
    <property type="evidence" value="ECO:0007669"/>
    <property type="project" value="UniProtKB-EC"/>
</dbReference>
<dbReference type="InterPro" id="IPR001245">
    <property type="entry name" value="Ser-Thr/Tyr_kinase_cat_dom"/>
</dbReference>
<dbReference type="RefSeq" id="XP_004255060.1">
    <property type="nucleotide sequence ID" value="XM_004255012.1"/>
</dbReference>
<keyword evidence="1" id="KW-0472">Membrane</keyword>
<evidence type="ECO:0000256" key="2">
    <source>
        <dbReference type="SAM" id="SignalP"/>
    </source>
</evidence>
<keyword evidence="5" id="KW-1185">Reference proteome</keyword>
<gene>
    <name evidence="4" type="ORF">EIN_226720</name>
</gene>
<feature type="chain" id="PRO_5012113429" evidence="2">
    <location>
        <begin position="16"/>
        <end position="1074"/>
    </location>
</feature>
<dbReference type="InterPro" id="IPR008271">
    <property type="entry name" value="Ser/Thr_kinase_AS"/>
</dbReference>
<evidence type="ECO:0000313" key="5">
    <source>
        <dbReference type="Proteomes" id="UP000014680"/>
    </source>
</evidence>
<evidence type="ECO:0000259" key="3">
    <source>
        <dbReference type="PROSITE" id="PS50011"/>
    </source>
</evidence>
<protein>
    <submittedName>
        <fullName evidence="4">Serine-threonine protein kinase, putative</fullName>
        <ecNumber evidence="4">2.7.10.1</ecNumber>
    </submittedName>
</protein>
<dbReference type="PROSITE" id="PS00022">
    <property type="entry name" value="EGF_1"/>
    <property type="match status" value="1"/>
</dbReference>
<dbReference type="EMBL" id="KB206756">
    <property type="protein sequence ID" value="ELP88289.1"/>
    <property type="molecule type" value="Genomic_DNA"/>
</dbReference>
<dbReference type="PANTHER" id="PTHR45756:SF1">
    <property type="entry name" value="PROTEIN KINASE DOMAIN CONTAINING PROTEIN"/>
    <property type="match status" value="1"/>
</dbReference>